<name>A0A4Z0H3N2_9BACI</name>
<dbReference type="PROSITE" id="PS51186">
    <property type="entry name" value="GNAT"/>
    <property type="match status" value="1"/>
</dbReference>
<gene>
    <name evidence="2" type="ORF">E4663_02005</name>
</gene>
<reference evidence="2 3" key="1">
    <citation type="journal article" date="2003" name="Int. J. Syst. Evol. Microbiol.">
        <title>Halobacillus salinus sp. nov., isolated from a salt lake on the coast of the East Sea in Korea.</title>
        <authorList>
            <person name="Yoon J.H."/>
            <person name="Kang K.H."/>
            <person name="Park Y.H."/>
        </authorList>
    </citation>
    <scope>NUCLEOTIDE SEQUENCE [LARGE SCALE GENOMIC DNA]</scope>
    <source>
        <strain evidence="2 3">HSL-3</strain>
    </source>
</reference>
<dbReference type="Pfam" id="PF00583">
    <property type="entry name" value="Acetyltransf_1"/>
    <property type="match status" value="1"/>
</dbReference>
<dbReference type="InterPro" id="IPR016181">
    <property type="entry name" value="Acyl_CoA_acyltransferase"/>
</dbReference>
<comment type="caution">
    <text evidence="2">The sequence shown here is derived from an EMBL/GenBank/DDBJ whole genome shotgun (WGS) entry which is preliminary data.</text>
</comment>
<dbReference type="EMBL" id="SRJC01000001">
    <property type="protein sequence ID" value="TGB03805.1"/>
    <property type="molecule type" value="Genomic_DNA"/>
</dbReference>
<dbReference type="Gene3D" id="3.40.630.30">
    <property type="match status" value="1"/>
</dbReference>
<dbReference type="SUPFAM" id="SSF55729">
    <property type="entry name" value="Acyl-CoA N-acyltransferases (Nat)"/>
    <property type="match status" value="1"/>
</dbReference>
<dbReference type="CDD" id="cd04301">
    <property type="entry name" value="NAT_SF"/>
    <property type="match status" value="1"/>
</dbReference>
<organism evidence="2 3">
    <name type="scientific">Halobacillus salinus</name>
    <dbReference type="NCBI Taxonomy" id="192814"/>
    <lineage>
        <taxon>Bacteria</taxon>
        <taxon>Bacillati</taxon>
        <taxon>Bacillota</taxon>
        <taxon>Bacilli</taxon>
        <taxon>Bacillales</taxon>
        <taxon>Bacillaceae</taxon>
        <taxon>Halobacillus</taxon>
    </lineage>
</organism>
<sequence length="155" mass="17950">MTMRFLPINEHNLHIAHEIYNSNPSYNRLENGKPTRTMQEMRDEFLQDKTESYLIYSASTPVAVLDFLPHNPKDGFPWIGLMMVNGQFHSKGFGAKAYQLFERKLVERGFTSIRLAVLKNNVSGKMFWNKMGFSFYQMSTVGENDVECLERTVSP</sequence>
<evidence type="ECO:0000313" key="2">
    <source>
        <dbReference type="EMBL" id="TGB03805.1"/>
    </source>
</evidence>
<evidence type="ECO:0000313" key="3">
    <source>
        <dbReference type="Proteomes" id="UP000297982"/>
    </source>
</evidence>
<proteinExistence type="predicted"/>
<dbReference type="GO" id="GO:0016747">
    <property type="term" value="F:acyltransferase activity, transferring groups other than amino-acyl groups"/>
    <property type="evidence" value="ECO:0007669"/>
    <property type="project" value="InterPro"/>
</dbReference>
<dbReference type="RefSeq" id="WP_079479156.1">
    <property type="nucleotide sequence ID" value="NZ_FVYZ01000004.1"/>
</dbReference>
<protein>
    <submittedName>
        <fullName evidence="2">GNAT family N-acetyltransferase</fullName>
    </submittedName>
</protein>
<dbReference type="AlphaFoldDB" id="A0A4Z0H3N2"/>
<keyword evidence="3" id="KW-1185">Reference proteome</keyword>
<dbReference type="STRING" id="192814.GCA_900166575_00706"/>
<dbReference type="Proteomes" id="UP000297982">
    <property type="component" value="Unassembled WGS sequence"/>
</dbReference>
<dbReference type="InterPro" id="IPR000182">
    <property type="entry name" value="GNAT_dom"/>
</dbReference>
<keyword evidence="2" id="KW-0808">Transferase</keyword>
<evidence type="ECO:0000259" key="1">
    <source>
        <dbReference type="PROSITE" id="PS51186"/>
    </source>
</evidence>
<accession>A0A4Z0H3N2</accession>
<feature type="domain" description="N-acetyltransferase" evidence="1">
    <location>
        <begin position="3"/>
        <end position="154"/>
    </location>
</feature>
<dbReference type="OrthoDB" id="9782266at2"/>